<evidence type="ECO:0000259" key="5">
    <source>
        <dbReference type="Pfam" id="PF24827"/>
    </source>
</evidence>
<keyword evidence="3" id="KW-0378">Hydrolase</keyword>
<dbReference type="InterPro" id="IPR053138">
    <property type="entry name" value="N-alpha-Ac-DABA_deacetylase"/>
</dbReference>
<name>A0ABT1LDV5_9HYPH</name>
<dbReference type="PANTHER" id="PTHR37326:SF1">
    <property type="entry name" value="BLL3975 PROTEIN"/>
    <property type="match status" value="1"/>
</dbReference>
<dbReference type="Proteomes" id="UP001205890">
    <property type="component" value="Unassembled WGS sequence"/>
</dbReference>
<comment type="cofactor">
    <cofactor evidence="1">
        <name>Zn(2+)</name>
        <dbReference type="ChEBI" id="CHEBI:29105"/>
    </cofactor>
</comment>
<evidence type="ECO:0000256" key="4">
    <source>
        <dbReference type="ARBA" id="ARBA00022833"/>
    </source>
</evidence>
<dbReference type="Gene3D" id="3.40.630.10">
    <property type="entry name" value="Zn peptidases"/>
    <property type="match status" value="1"/>
</dbReference>
<proteinExistence type="predicted"/>
<evidence type="ECO:0000256" key="3">
    <source>
        <dbReference type="ARBA" id="ARBA00022801"/>
    </source>
</evidence>
<dbReference type="PANTHER" id="PTHR37326">
    <property type="entry name" value="BLL3975 PROTEIN"/>
    <property type="match status" value="1"/>
</dbReference>
<evidence type="ECO:0000313" key="7">
    <source>
        <dbReference type="Proteomes" id="UP001205890"/>
    </source>
</evidence>
<keyword evidence="2" id="KW-0479">Metal-binding</keyword>
<keyword evidence="4" id="KW-0862">Zinc</keyword>
<evidence type="ECO:0000313" key="6">
    <source>
        <dbReference type="EMBL" id="MCP8939111.1"/>
    </source>
</evidence>
<comment type="caution">
    <text evidence="6">The sequence shown here is derived from an EMBL/GenBank/DDBJ whole genome shotgun (WGS) entry which is preliminary data.</text>
</comment>
<dbReference type="InterPro" id="IPR055438">
    <property type="entry name" value="AstE_AspA_cat"/>
</dbReference>
<dbReference type="RefSeq" id="WP_254741960.1">
    <property type="nucleotide sequence ID" value="NZ_JANCLU010000009.1"/>
</dbReference>
<accession>A0ABT1LDV5</accession>
<evidence type="ECO:0000256" key="2">
    <source>
        <dbReference type="ARBA" id="ARBA00022723"/>
    </source>
</evidence>
<feature type="domain" description="Succinylglutamate desuccinylase/Aspartoacylase catalytic" evidence="5">
    <location>
        <begin position="51"/>
        <end position="237"/>
    </location>
</feature>
<dbReference type="Pfam" id="PF24827">
    <property type="entry name" value="AstE_AspA_cat"/>
    <property type="match status" value="1"/>
</dbReference>
<dbReference type="EMBL" id="JANCLU010000009">
    <property type="protein sequence ID" value="MCP8939111.1"/>
    <property type="molecule type" value="Genomic_DNA"/>
</dbReference>
<gene>
    <name evidence="6" type="ORF">NK718_11335</name>
</gene>
<dbReference type="CDD" id="cd06252">
    <property type="entry name" value="M14_ASTE_ASPA-like"/>
    <property type="match status" value="1"/>
</dbReference>
<sequence>MANEKPASRVRCEIDFDKAGRQAGYARAPLSRNTSGWGVVEIPVIVVKNGAGPTVLLTGGVHGDEYEGQIAVSRLARELRPEQVQGRVIMMPAVNVPAVLNDTRLSPVDNRDMNRCFPGDPRGTFSEMLAHFMDGVILPMVDVSVDLHTCGHSGDSAPSTNMHYLPDPAIRERTMAMAAAFGAPFNVVFSGVDEGATLTSAVERRGIVSLGTELGGWGRVSVEGVRIGERGVRNVLKQLGVIEGKPETVQRDGSPATRHMMVRDASCYAFAPRGGLFEPRQVVGERIEAGQTAGFLHFVDDIDTPPIEVVHRASGLLWMSSGPGRVQRGDCVAVVMQDYDEARFAHI</sequence>
<organism evidence="6 7">
    <name type="scientific">Alsobacter ponti</name>
    <dbReference type="NCBI Taxonomy" id="2962936"/>
    <lineage>
        <taxon>Bacteria</taxon>
        <taxon>Pseudomonadati</taxon>
        <taxon>Pseudomonadota</taxon>
        <taxon>Alphaproteobacteria</taxon>
        <taxon>Hyphomicrobiales</taxon>
        <taxon>Alsobacteraceae</taxon>
        <taxon>Alsobacter</taxon>
    </lineage>
</organism>
<reference evidence="6 7" key="1">
    <citation type="submission" date="2022-07" db="EMBL/GenBank/DDBJ databases">
        <authorList>
            <person name="Li W.-J."/>
            <person name="Deng Q.-Q."/>
        </authorList>
    </citation>
    <scope>NUCLEOTIDE SEQUENCE [LARGE SCALE GENOMIC DNA]</scope>
    <source>
        <strain evidence="6 7">SYSU M60028</strain>
    </source>
</reference>
<evidence type="ECO:0000256" key="1">
    <source>
        <dbReference type="ARBA" id="ARBA00001947"/>
    </source>
</evidence>
<dbReference type="InterPro" id="IPR043795">
    <property type="entry name" value="N-alpha-Ac-DABA-like"/>
</dbReference>
<dbReference type="SUPFAM" id="SSF53187">
    <property type="entry name" value="Zn-dependent exopeptidases"/>
    <property type="match status" value="1"/>
</dbReference>
<dbReference type="PIRSF" id="PIRSF039012">
    <property type="entry name" value="ASP"/>
    <property type="match status" value="1"/>
</dbReference>
<protein>
    <submittedName>
        <fullName evidence="6">Succinylglutamate desuccinylase/aspartoacylase family protein</fullName>
    </submittedName>
</protein>
<keyword evidence="7" id="KW-1185">Reference proteome</keyword>